<dbReference type="SMART" id="SM00233">
    <property type="entry name" value="PH"/>
    <property type="match status" value="1"/>
</dbReference>
<feature type="compositionally biased region" description="Low complexity" evidence="3">
    <location>
        <begin position="575"/>
        <end position="587"/>
    </location>
</feature>
<feature type="domain" description="Rho-GAP" evidence="5">
    <location>
        <begin position="366"/>
        <end position="552"/>
    </location>
</feature>
<keyword evidence="7" id="KW-1185">Reference proteome</keyword>
<keyword evidence="1" id="KW-0343">GTPase activation</keyword>
<dbReference type="PANTHER" id="PTHR23179:SF28">
    <property type="entry name" value="RHO GTPASE-ACTIVATING PROTEIN 20"/>
    <property type="match status" value="1"/>
</dbReference>
<dbReference type="PROSITE" id="PS50238">
    <property type="entry name" value="RHOGAP"/>
    <property type="match status" value="1"/>
</dbReference>
<reference evidence="6 7" key="1">
    <citation type="submission" date="2021-05" db="EMBL/GenBank/DDBJ databases">
        <authorList>
            <person name="Zahm M."/>
            <person name="Klopp C."/>
            <person name="Cabau C."/>
            <person name="Kuhl H."/>
            <person name="Suciu R."/>
            <person name="Ciorpac M."/>
            <person name="Holostenco D."/>
            <person name="Gessner J."/>
            <person name="Wuertz S."/>
            <person name="Hohne C."/>
            <person name="Stock M."/>
            <person name="Gislard M."/>
            <person name="Lluch J."/>
            <person name="Milhes M."/>
            <person name="Lampietro C."/>
            <person name="Lopez Roques C."/>
            <person name="Donnadieu C."/>
            <person name="Du K."/>
            <person name="Schartl M."/>
            <person name="Guiguen Y."/>
        </authorList>
    </citation>
    <scope>NUCLEOTIDE SEQUENCE [LARGE SCALE GENOMIC DNA]</scope>
    <source>
        <strain evidence="6">Hh-F2</strain>
        <tissue evidence="6">Blood</tissue>
    </source>
</reference>
<dbReference type="PROSITE" id="PS50200">
    <property type="entry name" value="RA"/>
    <property type="match status" value="1"/>
</dbReference>
<feature type="compositionally biased region" description="Polar residues" evidence="3">
    <location>
        <begin position="891"/>
        <end position="900"/>
    </location>
</feature>
<protein>
    <submittedName>
        <fullName evidence="6">Rho GTPase-activating protein 20-like isoform X1</fullName>
    </submittedName>
</protein>
<gene>
    <name evidence="6" type="ORF">HHUSO_G10378</name>
</gene>
<dbReference type="InterPro" id="IPR008936">
    <property type="entry name" value="Rho_GTPase_activation_prot"/>
</dbReference>
<dbReference type="SMART" id="SM00324">
    <property type="entry name" value="RhoGAP"/>
    <property type="match status" value="1"/>
</dbReference>
<dbReference type="InterPro" id="IPR047887">
    <property type="entry name" value="ARHGAP20_PH"/>
</dbReference>
<name>A0ABR0ZQ68_HUSHU</name>
<keyword evidence="2" id="KW-0597">Phosphoprotein</keyword>
<dbReference type="InterPro" id="IPR029071">
    <property type="entry name" value="Ubiquitin-like_domsf"/>
</dbReference>
<accession>A0ABR0ZQ68</accession>
<dbReference type="PANTHER" id="PTHR23179">
    <property type="entry name" value="T-CELL ACTIVATION RHO GTPASE ACTIVATING PROTEIN-RELATED"/>
    <property type="match status" value="1"/>
</dbReference>
<feature type="region of interest" description="Disordered" evidence="3">
    <location>
        <begin position="567"/>
        <end position="587"/>
    </location>
</feature>
<evidence type="ECO:0000256" key="1">
    <source>
        <dbReference type="ARBA" id="ARBA00022468"/>
    </source>
</evidence>
<dbReference type="Gene3D" id="1.10.555.10">
    <property type="entry name" value="Rho GTPase activation protein"/>
    <property type="match status" value="1"/>
</dbReference>
<evidence type="ECO:0000256" key="2">
    <source>
        <dbReference type="ARBA" id="ARBA00022553"/>
    </source>
</evidence>
<dbReference type="Proteomes" id="UP001369086">
    <property type="component" value="Unassembled WGS sequence"/>
</dbReference>
<dbReference type="SUPFAM" id="SSF54236">
    <property type="entry name" value="Ubiquitin-like"/>
    <property type="match status" value="1"/>
</dbReference>
<feature type="compositionally biased region" description="Low complexity" evidence="3">
    <location>
        <begin position="776"/>
        <end position="799"/>
    </location>
</feature>
<feature type="region of interest" description="Disordered" evidence="3">
    <location>
        <begin position="825"/>
        <end position="936"/>
    </location>
</feature>
<feature type="compositionally biased region" description="Basic and acidic residues" evidence="3">
    <location>
        <begin position="904"/>
        <end position="929"/>
    </location>
</feature>
<evidence type="ECO:0000313" key="7">
    <source>
        <dbReference type="Proteomes" id="UP001369086"/>
    </source>
</evidence>
<dbReference type="Gene3D" id="3.10.20.90">
    <property type="entry name" value="Phosphatidylinositol 3-kinase Catalytic Subunit, Chain A, domain 1"/>
    <property type="match status" value="1"/>
</dbReference>
<dbReference type="InterPro" id="IPR000159">
    <property type="entry name" value="RA_dom"/>
</dbReference>
<dbReference type="InterPro" id="IPR047886">
    <property type="entry name" value="ARHGAP20-like_RhoGAP"/>
</dbReference>
<proteinExistence type="predicted"/>
<evidence type="ECO:0000259" key="4">
    <source>
        <dbReference type="PROSITE" id="PS50200"/>
    </source>
</evidence>
<dbReference type="CDD" id="cd04402">
    <property type="entry name" value="RhoGAP_ARHGAP20"/>
    <property type="match status" value="1"/>
</dbReference>
<dbReference type="InterPro" id="IPR000198">
    <property type="entry name" value="RhoGAP_dom"/>
</dbReference>
<feature type="region of interest" description="Disordered" evidence="3">
    <location>
        <begin position="738"/>
        <end position="799"/>
    </location>
</feature>
<dbReference type="InterPro" id="IPR011993">
    <property type="entry name" value="PH-like_dom_sf"/>
</dbReference>
<feature type="compositionally biased region" description="Polar residues" evidence="3">
    <location>
        <begin position="825"/>
        <end position="858"/>
    </location>
</feature>
<comment type="caution">
    <text evidence="6">The sequence shown here is derived from an EMBL/GenBank/DDBJ whole genome shotgun (WGS) entry which is preliminary data.</text>
</comment>
<organism evidence="6 7">
    <name type="scientific">Huso huso</name>
    <name type="common">Beluga</name>
    <name type="synonym">Acipenser huso</name>
    <dbReference type="NCBI Taxonomy" id="61971"/>
    <lineage>
        <taxon>Eukaryota</taxon>
        <taxon>Metazoa</taxon>
        <taxon>Chordata</taxon>
        <taxon>Craniata</taxon>
        <taxon>Vertebrata</taxon>
        <taxon>Euteleostomi</taxon>
        <taxon>Actinopterygii</taxon>
        <taxon>Chondrostei</taxon>
        <taxon>Acipenseriformes</taxon>
        <taxon>Acipenseridae</taxon>
        <taxon>Huso</taxon>
    </lineage>
</organism>
<feature type="compositionally biased region" description="Polar residues" evidence="3">
    <location>
        <begin position="1"/>
        <end position="22"/>
    </location>
</feature>
<evidence type="ECO:0000313" key="6">
    <source>
        <dbReference type="EMBL" id="KAK6486721.1"/>
    </source>
</evidence>
<dbReference type="Pfam" id="PF00620">
    <property type="entry name" value="RhoGAP"/>
    <property type="match status" value="1"/>
</dbReference>
<dbReference type="CDD" id="cd13319">
    <property type="entry name" value="PH_RARhoGAP"/>
    <property type="match status" value="1"/>
</dbReference>
<evidence type="ECO:0000256" key="3">
    <source>
        <dbReference type="SAM" id="MobiDB-lite"/>
    </source>
</evidence>
<sequence>MEMSPQQEIIGQSRSASLTGESKISGLPAEAKKKWKTLAQRRQSAPSLVISTALKSRTISRESCLSPINPEACPLVQSFICPNRVFVMHGHVQLKTGLQTQERHLFLFSDILVIAKSKSTSHFKLKNHVRICEMWTASCTDEVCEGSTNHNRSFVMGWPTTNCVATFSSVEQKEKWLSIIKSRIKEEKEKDDPKSIPLKLFARDVGNGTYSKTLPVGNTDTASDVIKMALQQFGITGCVKDYQLWVSSGKEDAPYPLIGHEYPFSIKTSHMREPLAQMPAGIKDTAFPQDLQGTLLLQQLPLETQYQFILKPRHLATSQQLTEPNQKSFKRKRSIINWAFWRGSGTQLDSMPLSPTPPTPGRLFGLPLQSICEGDNLPKPVMDMLGFLFQEGPFTRGIFRRSANAKACRELRDKLNLGAEVLVACESVFVTAAVFKDFLRNIPGSILSLDFYEKWVNVIDIESHEEKIQAIQRLMEQLPKANVLLLRYLFGVLHCIEQQSEENQMNAFNLAVCIAPSMLWPPSTSSPETESEGTKKISMLVQFVIENCSKIFGEDIVSLFGSMPRKSNSSDHGSDVSSSQMNDSSYDSLENELNYDVDSPFLDLRRKCGQDNRSRDSVITLSDCDLDQPENEDIHLQLPPLSRTRKFSPEVHQNRPHREYLEKDLLCPTGLRRHRRCSEPTIGLQPSNFDQHFEQHEIVARKASYDAVLTNNEEDYIKQLRSLQLEGQELIKRSLNMGIELGNPSPSSPSDDGKDLQRTSRLNLKQPPPLRLNLCSTTSCSSLSSPGTSPSRSSMSSLDSTFSQYSDYSVFAPTEPCVRNESLTLKSQGDCSPHSPTIKQLSNQLSPSQHSDLTTCSSPKPEKSKLAGSLKESHELVSQRSPLTLHPNRWLKSTTPSMRSWSFRKKESGSKNEEKNESSVRSPVSDKPKPPTGMVCQESERQACLTFAPKEPANEIDIKQHCPPSYQEAIHQIQQDVLKEKGLTVKALTLLHECGGSKAGKKQVDSSRPPTLKLDKRLPAGNIHIPQTVFYGQSACLGVYPMRGKQSQSFTLAEDRPKSQAAHRCSEPVVHFATGDWTSPLENHQRLAGQESNSTTAKSSQDVKLKISNTDPHCNDMEPVSRKVEPNFCLSQTATKTVKEYFLQTDVENCLQKTQEVANAVIQSKKEWENKRCSDPKFEDFDQMFFAEESYV</sequence>
<dbReference type="Pfam" id="PF22286">
    <property type="entry name" value="RHG20_PH"/>
    <property type="match status" value="1"/>
</dbReference>
<dbReference type="Gene3D" id="2.30.29.30">
    <property type="entry name" value="Pleckstrin-homology domain (PH domain)/Phosphotyrosine-binding domain (PTB)"/>
    <property type="match status" value="1"/>
</dbReference>
<dbReference type="EMBL" id="JAHFZB010000008">
    <property type="protein sequence ID" value="KAK6486721.1"/>
    <property type="molecule type" value="Genomic_DNA"/>
</dbReference>
<feature type="domain" description="Ras-associating" evidence="4">
    <location>
        <begin position="194"/>
        <end position="315"/>
    </location>
</feature>
<dbReference type="SUPFAM" id="SSF48350">
    <property type="entry name" value="GTPase activation domain, GAP"/>
    <property type="match status" value="1"/>
</dbReference>
<dbReference type="Pfam" id="PF00788">
    <property type="entry name" value="RA"/>
    <property type="match status" value="1"/>
</dbReference>
<dbReference type="InterPro" id="IPR047888">
    <property type="entry name" value="ARHGAP20_RA"/>
</dbReference>
<evidence type="ECO:0000259" key="5">
    <source>
        <dbReference type="PROSITE" id="PS50238"/>
    </source>
</evidence>
<dbReference type="InterPro" id="IPR001849">
    <property type="entry name" value="PH_domain"/>
</dbReference>
<dbReference type="CDD" id="cd17115">
    <property type="entry name" value="RA_RHG20"/>
    <property type="match status" value="1"/>
</dbReference>
<feature type="compositionally biased region" description="Basic and acidic residues" evidence="3">
    <location>
        <begin position="860"/>
        <end position="877"/>
    </location>
</feature>
<feature type="region of interest" description="Disordered" evidence="3">
    <location>
        <begin position="1"/>
        <end position="23"/>
    </location>
</feature>
<dbReference type="SUPFAM" id="SSF50729">
    <property type="entry name" value="PH domain-like"/>
    <property type="match status" value="1"/>
</dbReference>